<protein>
    <submittedName>
        <fullName evidence="3">Transcriptional regulatory protein rosAr (Modular protein)</fullName>
    </submittedName>
</protein>
<evidence type="ECO:0000256" key="2">
    <source>
        <dbReference type="SAM" id="MobiDB-lite"/>
    </source>
</evidence>
<feature type="compositionally biased region" description="Polar residues" evidence="2">
    <location>
        <begin position="213"/>
        <end position="224"/>
    </location>
</feature>
<dbReference type="EMBL" id="CCND01000005">
    <property type="protein sequence ID" value="CDX50952.1"/>
    <property type="molecule type" value="Genomic_DNA"/>
</dbReference>
<dbReference type="Pfam" id="PF05443">
    <property type="entry name" value="ROS_MUCR"/>
    <property type="match status" value="1"/>
</dbReference>
<dbReference type="AlphaFoldDB" id="A0A0K2VQ66"/>
<evidence type="ECO:0000313" key="3">
    <source>
        <dbReference type="EMBL" id="CDX50952.1"/>
    </source>
</evidence>
<evidence type="ECO:0000313" key="4">
    <source>
        <dbReference type="Proteomes" id="UP000182888"/>
    </source>
</evidence>
<evidence type="ECO:0000256" key="1">
    <source>
        <dbReference type="ARBA" id="ARBA00007031"/>
    </source>
</evidence>
<dbReference type="Gene3D" id="1.10.10.1550">
    <property type="entry name" value="ROS/MUCR transcriptional regulator protein"/>
    <property type="match status" value="1"/>
</dbReference>
<gene>
    <name evidence="3" type="ORF">MPL1032_130056</name>
</gene>
<dbReference type="GO" id="GO:0006355">
    <property type="term" value="P:regulation of DNA-templated transcription"/>
    <property type="evidence" value="ECO:0007669"/>
    <property type="project" value="InterPro"/>
</dbReference>
<name>A0A0K2VQ66_MESPL</name>
<proteinExistence type="inferred from homology"/>
<reference evidence="4" key="1">
    <citation type="submission" date="2014-08" db="EMBL/GenBank/DDBJ databases">
        <authorList>
            <person name="Edwards T."/>
        </authorList>
    </citation>
    <scope>NUCLEOTIDE SEQUENCE [LARGE SCALE GENOMIC DNA]</scope>
</reference>
<dbReference type="Proteomes" id="UP000182888">
    <property type="component" value="Unassembled WGS sequence"/>
</dbReference>
<feature type="region of interest" description="Disordered" evidence="2">
    <location>
        <begin position="187"/>
        <end position="224"/>
    </location>
</feature>
<comment type="similarity">
    <text evidence="1">Belongs to the ros/MucR family.</text>
</comment>
<dbReference type="GO" id="GO:0003677">
    <property type="term" value="F:DNA binding"/>
    <property type="evidence" value="ECO:0007669"/>
    <property type="project" value="InterPro"/>
</dbReference>
<sequence>MSEEANNNLIELTADIVSAYVQKNPVTVSWLPDLIGSVNSALSNIVQTAPAEASAPKPVVNPKRSVFPDYIVSLEDSQKYKSLKRHLATRYGMTPDEYRAKWGWRKTIPWLPQTIRPRDRRWPNHWVWEGRLLAEAEASTRQLMDVLGHDDIDHAELYSREASQVRLAVQGMDRVVRLVTRKPMLGEPIGEPRGEPPYKALINNDNGGPGGTRTPNQAVMSRRL</sequence>
<dbReference type="InterPro" id="IPR041920">
    <property type="entry name" value="ROS/MUCR_sf"/>
</dbReference>
<organism evidence="3 4">
    <name type="scientific">Mesorhizobium plurifarium</name>
    <dbReference type="NCBI Taxonomy" id="69974"/>
    <lineage>
        <taxon>Bacteria</taxon>
        <taxon>Pseudomonadati</taxon>
        <taxon>Pseudomonadota</taxon>
        <taxon>Alphaproteobacteria</taxon>
        <taxon>Hyphomicrobiales</taxon>
        <taxon>Phyllobacteriaceae</taxon>
        <taxon>Mesorhizobium</taxon>
    </lineage>
</organism>
<dbReference type="InterPro" id="IPR008807">
    <property type="entry name" value="ROS_MUCR"/>
</dbReference>
<accession>A0A0K2VQ66</accession>
<dbReference type="GO" id="GO:0008270">
    <property type="term" value="F:zinc ion binding"/>
    <property type="evidence" value="ECO:0007669"/>
    <property type="project" value="InterPro"/>
</dbReference>